<dbReference type="Proteomes" id="UP000184267">
    <property type="component" value="Unassembled WGS sequence"/>
</dbReference>
<keyword evidence="4" id="KW-1185">Reference proteome</keyword>
<feature type="signal peptide" evidence="2">
    <location>
        <begin position="1"/>
        <end position="19"/>
    </location>
</feature>
<dbReference type="EMBL" id="MNAD01000881">
    <property type="protein sequence ID" value="OJT09734.1"/>
    <property type="molecule type" value="Genomic_DNA"/>
</dbReference>
<feature type="chain" id="PRO_5012612023" evidence="2">
    <location>
        <begin position="20"/>
        <end position="300"/>
    </location>
</feature>
<name>A0A1M2VQ56_TRAPU</name>
<feature type="region of interest" description="Disordered" evidence="1">
    <location>
        <begin position="278"/>
        <end position="300"/>
    </location>
</feature>
<evidence type="ECO:0000256" key="2">
    <source>
        <dbReference type="SAM" id="SignalP"/>
    </source>
</evidence>
<comment type="caution">
    <text evidence="3">The sequence shown here is derived from an EMBL/GenBank/DDBJ whole genome shotgun (WGS) entry which is preliminary data.</text>
</comment>
<keyword evidence="2" id="KW-0732">Signal</keyword>
<dbReference type="OMA" id="AARHIMT"/>
<evidence type="ECO:0000313" key="4">
    <source>
        <dbReference type="Proteomes" id="UP000184267"/>
    </source>
</evidence>
<dbReference type="OrthoDB" id="10514469at2759"/>
<evidence type="ECO:0000256" key="1">
    <source>
        <dbReference type="SAM" id="MobiDB-lite"/>
    </source>
</evidence>
<dbReference type="STRING" id="154538.A0A1M2VQ56"/>
<dbReference type="AlphaFoldDB" id="A0A1M2VQ56"/>
<protein>
    <submittedName>
        <fullName evidence="3">Uncharacterized protein</fullName>
    </submittedName>
</protein>
<gene>
    <name evidence="3" type="ORF">TRAPUB_13765</name>
</gene>
<organism evidence="3 4">
    <name type="scientific">Trametes pubescens</name>
    <name type="common">White-rot fungus</name>
    <dbReference type="NCBI Taxonomy" id="154538"/>
    <lineage>
        <taxon>Eukaryota</taxon>
        <taxon>Fungi</taxon>
        <taxon>Dikarya</taxon>
        <taxon>Basidiomycota</taxon>
        <taxon>Agaricomycotina</taxon>
        <taxon>Agaricomycetes</taxon>
        <taxon>Polyporales</taxon>
        <taxon>Polyporaceae</taxon>
        <taxon>Trametes</taxon>
    </lineage>
</organism>
<proteinExistence type="predicted"/>
<accession>A0A1M2VQ56</accession>
<sequence length="300" mass="29501">MMNLRNFVLLAVAATGALAAPIDTATSFEIITASGPITSTVAVSSAVPTAVFSSGPVVGSSLGRVVDTETRPPGHVTPIPGSPSTVVARPPGHVTPIPGNPVTSTAAVASGPISNPPTATGSILGRDAVAGAGKLPTTAVVGNTLNGVLGGAPALAARQLQLSSGVSSVPPTPALPSATVACSAHMESETALAARHIMTDWPPHASSAVVHAVSSLPSSVSSLPSVSSVPTPIVPRDVTDVPSAIPSMPAAVPLPPLNRAVVSGAPTKLDFNQVGPIAPSAPVSEPPSMTTQVSVRHLAV</sequence>
<evidence type="ECO:0000313" key="3">
    <source>
        <dbReference type="EMBL" id="OJT09734.1"/>
    </source>
</evidence>
<reference evidence="3 4" key="1">
    <citation type="submission" date="2016-10" db="EMBL/GenBank/DDBJ databases">
        <title>Genome sequence of the basidiomycete white-rot fungus Trametes pubescens.</title>
        <authorList>
            <person name="Makela M.R."/>
            <person name="Granchi Z."/>
            <person name="Peng M."/>
            <person name="De Vries R.P."/>
            <person name="Grigoriev I."/>
            <person name="Riley R."/>
            <person name="Hilden K."/>
        </authorList>
    </citation>
    <scope>NUCLEOTIDE SEQUENCE [LARGE SCALE GENOMIC DNA]</scope>
    <source>
        <strain evidence="3 4">FBCC735</strain>
    </source>
</reference>